<evidence type="ECO:0000313" key="3">
    <source>
        <dbReference type="Proteomes" id="UP000276568"/>
    </source>
</evidence>
<protein>
    <submittedName>
        <fullName evidence="2">Cysteine hydrolase</fullName>
    </submittedName>
</protein>
<dbReference type="OrthoDB" id="9796485at2"/>
<dbReference type="Proteomes" id="UP000276568">
    <property type="component" value="Unassembled WGS sequence"/>
</dbReference>
<evidence type="ECO:0000313" key="2">
    <source>
        <dbReference type="EMBL" id="RNM29688.1"/>
    </source>
</evidence>
<dbReference type="RefSeq" id="WP_128520752.1">
    <property type="nucleotide sequence ID" value="NZ_CAUWBR010000015.1"/>
</dbReference>
<dbReference type="GO" id="GO:0019365">
    <property type="term" value="P:pyridine nucleotide salvage"/>
    <property type="evidence" value="ECO:0007669"/>
    <property type="project" value="InterPro"/>
</dbReference>
<dbReference type="Pfam" id="PF00857">
    <property type="entry name" value="Isochorismatase"/>
    <property type="match status" value="1"/>
</dbReference>
<name>A0A3N0HYC9_9FIRM</name>
<comment type="caution">
    <text evidence="2">The sequence shown here is derived from an EMBL/GenBank/DDBJ whole genome shotgun (WGS) entry which is preliminary data.</text>
</comment>
<sequence>MARLEKNEYASMQASQLKDPIIFVVDMVNGFVNEGALHDEGIDGISPSIERILKGLDCRNMFVCDNHPPHTREFQAFPAHCVIGTSEAKVIDSLQPYIKRTIAKNSTNTFMAPEFQEFLQDELSWYKDIIITGCCTDLCILQFVLSFQSWLNEHNKEEHRLIVPVDCVDTYDNKMHPATMWNAYSLTNMAMNGIDVVSTITSTDW</sequence>
<dbReference type="InterPro" id="IPR036380">
    <property type="entry name" value="Isochorismatase-like_sf"/>
</dbReference>
<dbReference type="Gene3D" id="3.40.50.850">
    <property type="entry name" value="Isochorismatase-like"/>
    <property type="match status" value="1"/>
</dbReference>
<proteinExistence type="predicted"/>
<dbReference type="InterPro" id="IPR000868">
    <property type="entry name" value="Isochorismatase-like_dom"/>
</dbReference>
<dbReference type="SUPFAM" id="SSF52499">
    <property type="entry name" value="Isochorismatase-like hydrolases"/>
    <property type="match status" value="1"/>
</dbReference>
<keyword evidence="3" id="KW-1185">Reference proteome</keyword>
<accession>A0A3N0HYC9</accession>
<keyword evidence="2" id="KW-0378">Hydrolase</keyword>
<dbReference type="PANTHER" id="PTHR47297:SF2">
    <property type="entry name" value="OS02G0606800 PROTEIN"/>
    <property type="match status" value="1"/>
</dbReference>
<dbReference type="InterPro" id="IPR044717">
    <property type="entry name" value="NIC1"/>
</dbReference>
<dbReference type="AlphaFoldDB" id="A0A3N0HYC9"/>
<dbReference type="GO" id="GO:0008936">
    <property type="term" value="F:nicotinamidase activity"/>
    <property type="evidence" value="ECO:0007669"/>
    <property type="project" value="InterPro"/>
</dbReference>
<dbReference type="PANTHER" id="PTHR47297">
    <property type="match status" value="1"/>
</dbReference>
<dbReference type="EMBL" id="RJQC01000003">
    <property type="protein sequence ID" value="RNM29688.1"/>
    <property type="molecule type" value="Genomic_DNA"/>
</dbReference>
<organism evidence="2 3">
    <name type="scientific">Absicoccus porci</name>
    <dbReference type="NCBI Taxonomy" id="2486576"/>
    <lineage>
        <taxon>Bacteria</taxon>
        <taxon>Bacillati</taxon>
        <taxon>Bacillota</taxon>
        <taxon>Erysipelotrichia</taxon>
        <taxon>Erysipelotrichales</taxon>
        <taxon>Erysipelotrichaceae</taxon>
        <taxon>Absicoccus</taxon>
    </lineage>
</organism>
<dbReference type="CDD" id="cd00431">
    <property type="entry name" value="cysteine_hydrolases"/>
    <property type="match status" value="1"/>
</dbReference>
<evidence type="ECO:0000259" key="1">
    <source>
        <dbReference type="Pfam" id="PF00857"/>
    </source>
</evidence>
<reference evidence="2 3" key="1">
    <citation type="submission" date="2018-11" db="EMBL/GenBank/DDBJ databases">
        <title>Clostridium sp. nov., a member of the family Erysipelotrichaceae isolated from pig faeces.</title>
        <authorList>
            <person name="Chang Y.-H."/>
        </authorList>
    </citation>
    <scope>NUCLEOTIDE SEQUENCE [LARGE SCALE GENOMIC DNA]</scope>
    <source>
        <strain evidence="2 3">YH-panp20</strain>
    </source>
</reference>
<feature type="domain" description="Isochorismatase-like" evidence="1">
    <location>
        <begin position="21"/>
        <end position="186"/>
    </location>
</feature>
<gene>
    <name evidence="2" type="ORF">EDX97_08615</name>
</gene>